<proteinExistence type="predicted"/>
<dbReference type="InterPro" id="IPR021067">
    <property type="entry name" value="Glycosyltransferase"/>
</dbReference>
<dbReference type="SUPFAM" id="SSF53448">
    <property type="entry name" value="Nucleotide-diphospho-sugar transferases"/>
    <property type="match status" value="1"/>
</dbReference>
<evidence type="ECO:0000313" key="2">
    <source>
        <dbReference type="Proteomes" id="UP000023541"/>
    </source>
</evidence>
<evidence type="ECO:0008006" key="3">
    <source>
        <dbReference type="Google" id="ProtNLM"/>
    </source>
</evidence>
<keyword evidence="2" id="KW-1185">Reference proteome</keyword>
<dbReference type="Pfam" id="PF11397">
    <property type="entry name" value="GlcNAc"/>
    <property type="match status" value="2"/>
</dbReference>
<organism evidence="1 2">
    <name type="scientific">Aquimarina atlantica</name>
    <dbReference type="NCBI Taxonomy" id="1317122"/>
    <lineage>
        <taxon>Bacteria</taxon>
        <taxon>Pseudomonadati</taxon>
        <taxon>Bacteroidota</taxon>
        <taxon>Flavobacteriia</taxon>
        <taxon>Flavobacteriales</taxon>
        <taxon>Flavobacteriaceae</taxon>
        <taxon>Aquimarina</taxon>
    </lineage>
</organism>
<dbReference type="Proteomes" id="UP000023541">
    <property type="component" value="Unassembled WGS sequence"/>
</dbReference>
<dbReference type="PANTHER" id="PTHR34496:SF10">
    <property type="entry name" value="GLCNAC TRANSFERASE"/>
    <property type="match status" value="1"/>
</dbReference>
<dbReference type="RefSeq" id="WP_131248760.1">
    <property type="nucleotide sequence ID" value="NZ_AQRA01000001.1"/>
</dbReference>
<dbReference type="STRING" id="1317122.ATO12_03075"/>
<evidence type="ECO:0000313" key="1">
    <source>
        <dbReference type="EMBL" id="EZH75784.1"/>
    </source>
</evidence>
<dbReference type="EMBL" id="AQRA01000001">
    <property type="protein sequence ID" value="EZH75784.1"/>
    <property type="molecule type" value="Genomic_DNA"/>
</dbReference>
<dbReference type="OrthoDB" id="20930at2"/>
<dbReference type="AlphaFoldDB" id="A0A023C0Q8"/>
<dbReference type="InterPro" id="IPR029044">
    <property type="entry name" value="Nucleotide-diphossugar_trans"/>
</dbReference>
<name>A0A023C0Q8_9FLAO</name>
<sequence length="300" mass="36002">MLEKIYIQIPAYRDKELSNTVIDLNKKAKHAERLRIVIAWQHGKKEQLKKEVFDYGNVEIIDIHYKDSKGCNWARNLLQKQWKNEAYTLYLDSHHRFIKNWDEETIKMFKALKKNGVKKPIITAYLPSYDPENKPYGRMKYPLKIYPLERDKGLLTKLTSYPIPHWKKIKKPLNAQFISLHFLFADGFFNEEINFDPEIYFFGDEVLTSLRAYTYGYDLFHPHIILGWHLYDRKTRTPHWDDHTLWYKQEEVSYNKMKVIYTTNMTSNTILGPDRNLIEYEKYIDLKLYDNGIENEAICS</sequence>
<comment type="caution">
    <text evidence="1">The sequence shown here is derived from an EMBL/GenBank/DDBJ whole genome shotgun (WGS) entry which is preliminary data.</text>
</comment>
<dbReference type="PANTHER" id="PTHR34496">
    <property type="entry name" value="GLCNAC TRANSFERASE-RELATED"/>
    <property type="match status" value="1"/>
</dbReference>
<reference evidence="1 2" key="1">
    <citation type="submission" date="2014-04" db="EMBL/GenBank/DDBJ databases">
        <title>Aquimarina sp. 22II-S11-z7 Genome Sequencing.</title>
        <authorList>
            <person name="Lai Q."/>
        </authorList>
    </citation>
    <scope>NUCLEOTIDE SEQUENCE [LARGE SCALE GENOMIC DNA]</scope>
    <source>
        <strain evidence="1 2">22II-S11-z7</strain>
    </source>
</reference>
<accession>A0A023C0Q8</accession>
<protein>
    <recommendedName>
        <fullName evidence="3">Glycosyltransferase (GlcNAc)</fullName>
    </recommendedName>
</protein>
<gene>
    <name evidence="1" type="ORF">ATO12_03075</name>
</gene>
<dbReference type="eggNOG" id="COG1216">
    <property type="taxonomic scope" value="Bacteria"/>
</dbReference>